<name>A0A0D2KR30_HYPSF</name>
<reference evidence="2" key="1">
    <citation type="submission" date="2014-04" db="EMBL/GenBank/DDBJ databases">
        <title>Evolutionary Origins and Diversification of the Mycorrhizal Mutualists.</title>
        <authorList>
            <consortium name="DOE Joint Genome Institute"/>
            <consortium name="Mycorrhizal Genomics Consortium"/>
            <person name="Kohler A."/>
            <person name="Kuo A."/>
            <person name="Nagy L.G."/>
            <person name="Floudas D."/>
            <person name="Copeland A."/>
            <person name="Barry K.W."/>
            <person name="Cichocki N."/>
            <person name="Veneault-Fourrey C."/>
            <person name="LaButti K."/>
            <person name="Lindquist E.A."/>
            <person name="Lipzen A."/>
            <person name="Lundell T."/>
            <person name="Morin E."/>
            <person name="Murat C."/>
            <person name="Riley R."/>
            <person name="Ohm R."/>
            <person name="Sun H."/>
            <person name="Tunlid A."/>
            <person name="Henrissat B."/>
            <person name="Grigoriev I.V."/>
            <person name="Hibbett D.S."/>
            <person name="Martin F."/>
        </authorList>
    </citation>
    <scope>NUCLEOTIDE SEQUENCE [LARGE SCALE GENOMIC DNA]</scope>
    <source>
        <strain evidence="2">FD-334 SS-4</strain>
    </source>
</reference>
<dbReference type="AlphaFoldDB" id="A0A0D2KR30"/>
<dbReference type="Proteomes" id="UP000054270">
    <property type="component" value="Unassembled WGS sequence"/>
</dbReference>
<gene>
    <name evidence="1" type="ORF">HYPSUDRAFT_46723</name>
</gene>
<accession>A0A0D2KR30</accession>
<keyword evidence="2" id="KW-1185">Reference proteome</keyword>
<sequence>MVPLARPAHVYLYPVSLAHAALVRRMSSVILWAVVVVVSRHLPDPAYCSCALPCAHALYPFPSPPHACPFDVPVIPVIPAHQPPTQSLGALIPSPYARLLPAYARRPMPSHPHEPIFALPGSLLPSCARYNSLRSRAAAPGRSCLREVIRPALCECIVDTSMLIFPQLRVVLSRRLPTPSIQFHQFYYDVPCDLPCASTARTAQCPTFAGLSLGRSVSHRDLRALVWAAGCRVHCCTSDRCRAVPRPLCYAD</sequence>
<protein>
    <submittedName>
        <fullName evidence="1">Uncharacterized protein</fullName>
    </submittedName>
</protein>
<evidence type="ECO:0000313" key="1">
    <source>
        <dbReference type="EMBL" id="KJA17092.1"/>
    </source>
</evidence>
<proteinExistence type="predicted"/>
<organism evidence="1 2">
    <name type="scientific">Hypholoma sublateritium (strain FD-334 SS-4)</name>
    <dbReference type="NCBI Taxonomy" id="945553"/>
    <lineage>
        <taxon>Eukaryota</taxon>
        <taxon>Fungi</taxon>
        <taxon>Dikarya</taxon>
        <taxon>Basidiomycota</taxon>
        <taxon>Agaricomycotina</taxon>
        <taxon>Agaricomycetes</taxon>
        <taxon>Agaricomycetidae</taxon>
        <taxon>Agaricales</taxon>
        <taxon>Agaricineae</taxon>
        <taxon>Strophariaceae</taxon>
        <taxon>Hypholoma</taxon>
    </lineage>
</organism>
<dbReference type="EMBL" id="KN817609">
    <property type="protein sequence ID" value="KJA17092.1"/>
    <property type="molecule type" value="Genomic_DNA"/>
</dbReference>
<evidence type="ECO:0000313" key="2">
    <source>
        <dbReference type="Proteomes" id="UP000054270"/>
    </source>
</evidence>